<sequence length="69" mass="7155">MDPAVGRTDDGLLQRIHAAGLDLGVLLAEVDDQSRAISLRIALGALDAMADDLQRGALARQSSVGVISD</sequence>
<accession>A0A4R4RG51</accession>
<proteinExistence type="predicted"/>
<reference evidence="1 2" key="1">
    <citation type="submission" date="2019-02" db="EMBL/GenBank/DDBJ databases">
        <title>Draft genome sequences of novel Actinobacteria.</title>
        <authorList>
            <person name="Sahin N."/>
            <person name="Ay H."/>
            <person name="Saygin H."/>
        </authorList>
    </citation>
    <scope>NUCLEOTIDE SEQUENCE [LARGE SCALE GENOMIC DNA]</scope>
    <source>
        <strain evidence="1 2">KC603</strain>
    </source>
</reference>
<evidence type="ECO:0000313" key="1">
    <source>
        <dbReference type="EMBL" id="TDC48371.1"/>
    </source>
</evidence>
<organism evidence="1 2">
    <name type="scientific">Jiangella ureilytica</name>
    <dbReference type="NCBI Taxonomy" id="2530374"/>
    <lineage>
        <taxon>Bacteria</taxon>
        <taxon>Bacillati</taxon>
        <taxon>Actinomycetota</taxon>
        <taxon>Actinomycetes</taxon>
        <taxon>Jiangellales</taxon>
        <taxon>Jiangellaceae</taxon>
        <taxon>Jiangella</taxon>
    </lineage>
</organism>
<comment type="caution">
    <text evidence="1">The sequence shown here is derived from an EMBL/GenBank/DDBJ whole genome shotgun (WGS) entry which is preliminary data.</text>
</comment>
<dbReference type="AlphaFoldDB" id="A0A4R4RG51"/>
<protein>
    <recommendedName>
        <fullName evidence="3">Resolvase/invertase-type recombinase catalytic domain-containing protein</fullName>
    </recommendedName>
</protein>
<evidence type="ECO:0000313" key="2">
    <source>
        <dbReference type="Proteomes" id="UP000295621"/>
    </source>
</evidence>
<gene>
    <name evidence="1" type="ORF">E1212_21435</name>
</gene>
<dbReference type="EMBL" id="SMKL01000057">
    <property type="protein sequence ID" value="TDC48371.1"/>
    <property type="molecule type" value="Genomic_DNA"/>
</dbReference>
<evidence type="ECO:0008006" key="3">
    <source>
        <dbReference type="Google" id="ProtNLM"/>
    </source>
</evidence>
<keyword evidence="2" id="KW-1185">Reference proteome</keyword>
<dbReference type="RefSeq" id="WP_131986223.1">
    <property type="nucleotide sequence ID" value="NZ_SMKL01000057.1"/>
</dbReference>
<dbReference type="OrthoDB" id="5196113at2"/>
<dbReference type="Proteomes" id="UP000295621">
    <property type="component" value="Unassembled WGS sequence"/>
</dbReference>
<name>A0A4R4RG51_9ACTN</name>